<accession>A0AAY5EW25</accession>
<dbReference type="PANTHER" id="PTHR11346">
    <property type="entry name" value="GALECTIN"/>
    <property type="match status" value="1"/>
</dbReference>
<proteinExistence type="predicted"/>
<dbReference type="GeneTree" id="ENSGT00940000164928"/>
<dbReference type="InterPro" id="IPR001079">
    <property type="entry name" value="Galectin_CRD"/>
</dbReference>
<reference evidence="4" key="3">
    <citation type="submission" date="2025-09" db="UniProtKB">
        <authorList>
            <consortium name="Ensembl"/>
        </authorList>
    </citation>
    <scope>IDENTIFICATION</scope>
</reference>
<dbReference type="Proteomes" id="UP000314983">
    <property type="component" value="Chromosome 11"/>
</dbReference>
<evidence type="ECO:0000256" key="2">
    <source>
        <dbReference type="RuleBase" id="RU102079"/>
    </source>
</evidence>
<dbReference type="InterPro" id="IPR013320">
    <property type="entry name" value="ConA-like_dom_sf"/>
</dbReference>
<keyword evidence="1 2" id="KW-0430">Lectin</keyword>
<keyword evidence="5" id="KW-1185">Reference proteome</keyword>
<dbReference type="AlphaFoldDB" id="A0AAY5EW25"/>
<evidence type="ECO:0000313" key="4">
    <source>
        <dbReference type="Ensembl" id="ENSEEEP00000060996.1"/>
    </source>
</evidence>
<dbReference type="Pfam" id="PF00337">
    <property type="entry name" value="Gal-bind_lectin"/>
    <property type="match status" value="1"/>
</dbReference>
<dbReference type="InterPro" id="IPR044156">
    <property type="entry name" value="Galectin-like"/>
</dbReference>
<dbReference type="SUPFAM" id="SSF49899">
    <property type="entry name" value="Concanavalin A-like lectins/glucanases"/>
    <property type="match status" value="1"/>
</dbReference>
<gene>
    <name evidence="4" type="primary">si:ch211-10a23.2</name>
</gene>
<reference evidence="4" key="2">
    <citation type="submission" date="2025-08" db="UniProtKB">
        <authorList>
            <consortium name="Ensembl"/>
        </authorList>
    </citation>
    <scope>IDENTIFICATION</scope>
</reference>
<reference evidence="4 5" key="1">
    <citation type="submission" date="2020-05" db="EMBL/GenBank/DDBJ databases">
        <title>Electrophorus electricus (electric eel) genome, fEleEle1, primary haplotype.</title>
        <authorList>
            <person name="Myers G."/>
            <person name="Meyer A."/>
            <person name="Fedrigo O."/>
            <person name="Formenti G."/>
            <person name="Rhie A."/>
            <person name="Tracey A."/>
            <person name="Sims Y."/>
            <person name="Jarvis E.D."/>
        </authorList>
    </citation>
    <scope>NUCLEOTIDE SEQUENCE [LARGE SCALE GENOMIC DNA]</scope>
</reference>
<evidence type="ECO:0000259" key="3">
    <source>
        <dbReference type="PROSITE" id="PS51304"/>
    </source>
</evidence>
<feature type="domain" description="Galectin" evidence="3">
    <location>
        <begin position="12"/>
        <end position="128"/>
    </location>
</feature>
<dbReference type="PROSITE" id="PS51304">
    <property type="entry name" value="GALECTIN"/>
    <property type="match status" value="1"/>
</dbReference>
<dbReference type="Gene3D" id="2.60.120.200">
    <property type="match status" value="1"/>
</dbReference>
<protein>
    <recommendedName>
        <fullName evidence="2">Galectin</fullName>
    </recommendedName>
</protein>
<dbReference type="PANTHER" id="PTHR11346:SF86">
    <property type="entry name" value="GALECTIN"/>
    <property type="match status" value="1"/>
</dbReference>
<dbReference type="Ensembl" id="ENSEEET00000054715.1">
    <property type="protein sequence ID" value="ENSEEEP00000060996.1"/>
    <property type="gene ID" value="ENSEEEG00000022968.2"/>
</dbReference>
<organism evidence="4 5">
    <name type="scientific">Electrophorus electricus</name>
    <name type="common">Electric eel</name>
    <name type="synonym">Gymnotus electricus</name>
    <dbReference type="NCBI Taxonomy" id="8005"/>
    <lineage>
        <taxon>Eukaryota</taxon>
        <taxon>Metazoa</taxon>
        <taxon>Chordata</taxon>
        <taxon>Craniata</taxon>
        <taxon>Vertebrata</taxon>
        <taxon>Euteleostomi</taxon>
        <taxon>Actinopterygii</taxon>
        <taxon>Neopterygii</taxon>
        <taxon>Teleostei</taxon>
        <taxon>Ostariophysi</taxon>
        <taxon>Gymnotiformes</taxon>
        <taxon>Gymnotoidei</taxon>
        <taxon>Gymnotidae</taxon>
        <taxon>Electrophorus</taxon>
    </lineage>
</organism>
<dbReference type="GO" id="GO:0030246">
    <property type="term" value="F:carbohydrate binding"/>
    <property type="evidence" value="ECO:0007669"/>
    <property type="project" value="UniProtKB-UniRule"/>
</dbReference>
<sequence>FMQDIKKQPEDYIGEIKGGLRPSMRLVVMGIVHKQPKSMVVTLSCSSRAEGKEEEEKGDVGLQLTVSFGQKSVLRNSRLAGEWGASESAISFFPFAAGESFKVKKGFLRSASWWTASHCADSLTESPS</sequence>
<dbReference type="SMART" id="SM00908">
    <property type="entry name" value="Gal-bind_lectin"/>
    <property type="match status" value="1"/>
</dbReference>
<name>A0AAY5EW25_ELEEL</name>
<evidence type="ECO:0000256" key="1">
    <source>
        <dbReference type="ARBA" id="ARBA00022734"/>
    </source>
</evidence>
<evidence type="ECO:0000313" key="5">
    <source>
        <dbReference type="Proteomes" id="UP000314983"/>
    </source>
</evidence>